<dbReference type="EC" id="3.4.11.-" evidence="2"/>
<organism evidence="2">
    <name type="scientific">bioreactor metagenome</name>
    <dbReference type="NCBI Taxonomy" id="1076179"/>
    <lineage>
        <taxon>unclassified sequences</taxon>
        <taxon>metagenomes</taxon>
        <taxon>ecological metagenomes</taxon>
    </lineage>
</organism>
<dbReference type="GO" id="GO:0046872">
    <property type="term" value="F:metal ion binding"/>
    <property type="evidence" value="ECO:0007669"/>
    <property type="project" value="UniProtKB-KW"/>
</dbReference>
<proteinExistence type="predicted"/>
<accession>A0A645HPI7</accession>
<evidence type="ECO:0000256" key="1">
    <source>
        <dbReference type="ARBA" id="ARBA00022723"/>
    </source>
</evidence>
<dbReference type="PRINTS" id="PR00919">
    <property type="entry name" value="THERMOPTASE"/>
</dbReference>
<keyword evidence="2" id="KW-0378">Hydrolase</keyword>
<dbReference type="GO" id="GO:0004177">
    <property type="term" value="F:aminopeptidase activity"/>
    <property type="evidence" value="ECO:0007669"/>
    <property type="project" value="UniProtKB-KW"/>
</dbReference>
<dbReference type="PANTHER" id="PTHR34448">
    <property type="entry name" value="AMINOPEPTIDASE"/>
    <property type="match status" value="1"/>
</dbReference>
<protein>
    <submittedName>
        <fullName evidence="2">Aminopeptidase 2</fullName>
        <ecNumber evidence="2">3.4.11.-</ecNumber>
    </submittedName>
</protein>
<keyword evidence="2" id="KW-0645">Protease</keyword>
<dbReference type="InterPro" id="IPR000787">
    <property type="entry name" value="Peptidase_M29"/>
</dbReference>
<comment type="caution">
    <text evidence="2">The sequence shown here is derived from an EMBL/GenBank/DDBJ whole genome shotgun (WGS) entry which is preliminary data.</text>
</comment>
<dbReference type="AlphaFoldDB" id="A0A645HPI7"/>
<name>A0A645HPI7_9ZZZZ</name>
<reference evidence="2" key="1">
    <citation type="submission" date="2019-08" db="EMBL/GenBank/DDBJ databases">
        <authorList>
            <person name="Kucharzyk K."/>
            <person name="Murdoch R.W."/>
            <person name="Higgins S."/>
            <person name="Loffler F."/>
        </authorList>
    </citation>
    <scope>NUCLEOTIDE SEQUENCE</scope>
</reference>
<dbReference type="Pfam" id="PF02073">
    <property type="entry name" value="Peptidase_M29"/>
    <property type="match status" value="1"/>
</dbReference>
<dbReference type="SUPFAM" id="SSF144052">
    <property type="entry name" value="Thermophilic metalloprotease-like"/>
    <property type="match status" value="1"/>
</dbReference>
<evidence type="ECO:0000313" key="2">
    <source>
        <dbReference type="EMBL" id="MPN40486.1"/>
    </source>
</evidence>
<keyword evidence="2" id="KW-0031">Aminopeptidase</keyword>
<dbReference type="PANTHER" id="PTHR34448:SF3">
    <property type="entry name" value="AMINOPEPTIDASE AMPS"/>
    <property type="match status" value="1"/>
</dbReference>
<dbReference type="InterPro" id="IPR052170">
    <property type="entry name" value="M29_Exopeptidase"/>
</dbReference>
<sequence length="139" mass="14629">MDSLVEDVTFTFKNGLVTSCTARVGQGVMDNFLKIDQGARRLGEVALVDESSPLAASGKVFGSILYDENASCHLALGAGYPTCLAHGSTLSSDEDLQAAGCNTSLTHTDFMVGSSDMDVTAVSRDGKKTVIMRSGRFVL</sequence>
<keyword evidence="1" id="KW-0479">Metal-binding</keyword>
<dbReference type="EMBL" id="VSSQ01096917">
    <property type="protein sequence ID" value="MPN40486.1"/>
    <property type="molecule type" value="Genomic_DNA"/>
</dbReference>
<dbReference type="GO" id="GO:0006508">
    <property type="term" value="P:proteolysis"/>
    <property type="evidence" value="ECO:0007669"/>
    <property type="project" value="InterPro"/>
</dbReference>
<gene>
    <name evidence="2" type="ORF">SDC9_188024</name>
</gene>